<accession>A0A285CU89</accession>
<protein>
    <submittedName>
        <fullName evidence="1">Uncharacterized protein</fullName>
    </submittedName>
</protein>
<gene>
    <name evidence="1" type="ORF">SAMN05878503_108102</name>
</gene>
<reference evidence="2" key="1">
    <citation type="submission" date="2017-08" db="EMBL/GenBank/DDBJ databases">
        <authorList>
            <person name="Varghese N."/>
            <person name="Submissions S."/>
        </authorList>
    </citation>
    <scope>NUCLEOTIDE SEQUENCE [LARGE SCALE GENOMIC DNA]</scope>
    <source>
        <strain evidence="2">JA234</strain>
    </source>
</reference>
<sequence length="76" mass="7918">MLKNILPIGSVGSCPPQRKLHALGGELVGDGAGIGNRPRQAVELGDHERVALAHGAESLVEAGARARFVPVMPWSV</sequence>
<dbReference type="Proteomes" id="UP000219467">
    <property type="component" value="Unassembled WGS sequence"/>
</dbReference>
<evidence type="ECO:0000313" key="1">
    <source>
        <dbReference type="EMBL" id="SNX71149.1"/>
    </source>
</evidence>
<evidence type="ECO:0000313" key="2">
    <source>
        <dbReference type="Proteomes" id="UP000219467"/>
    </source>
</evidence>
<keyword evidence="2" id="KW-1185">Reference proteome</keyword>
<proteinExistence type="predicted"/>
<organism evidence="1 2">
    <name type="scientific">Cereibacter ovatus</name>
    <dbReference type="NCBI Taxonomy" id="439529"/>
    <lineage>
        <taxon>Bacteria</taxon>
        <taxon>Pseudomonadati</taxon>
        <taxon>Pseudomonadota</taxon>
        <taxon>Alphaproteobacteria</taxon>
        <taxon>Rhodobacterales</taxon>
        <taxon>Paracoccaceae</taxon>
        <taxon>Cereibacter</taxon>
    </lineage>
</organism>
<dbReference type="AlphaFoldDB" id="A0A285CU89"/>
<name>A0A285CU89_9RHOB</name>
<dbReference type="EMBL" id="OAOQ01000008">
    <property type="protein sequence ID" value="SNX71149.1"/>
    <property type="molecule type" value="Genomic_DNA"/>
</dbReference>